<feature type="repeat" description="TPR" evidence="3">
    <location>
        <begin position="245"/>
        <end position="278"/>
    </location>
</feature>
<dbReference type="Pfam" id="PF12895">
    <property type="entry name" value="ANAPC3"/>
    <property type="match status" value="1"/>
</dbReference>
<dbReference type="SMART" id="SM00271">
    <property type="entry name" value="DnaJ"/>
    <property type="match status" value="1"/>
</dbReference>
<dbReference type="PRINTS" id="PR00625">
    <property type="entry name" value="JDOMAIN"/>
</dbReference>
<evidence type="ECO:0000256" key="2">
    <source>
        <dbReference type="ARBA" id="ARBA00022803"/>
    </source>
</evidence>
<dbReference type="Pfam" id="PF13432">
    <property type="entry name" value="TPR_16"/>
    <property type="match status" value="1"/>
</dbReference>
<evidence type="ECO:0000313" key="6">
    <source>
        <dbReference type="Proteomes" id="UP000822476"/>
    </source>
</evidence>
<accession>A0A8S9Z657</accession>
<feature type="repeat" description="TPR" evidence="3">
    <location>
        <begin position="317"/>
        <end position="350"/>
    </location>
</feature>
<dbReference type="SMART" id="SM00028">
    <property type="entry name" value="TPR"/>
    <property type="match status" value="7"/>
</dbReference>
<feature type="repeat" description="TPR" evidence="3">
    <location>
        <begin position="51"/>
        <end position="84"/>
    </location>
</feature>
<dbReference type="Pfam" id="PF07719">
    <property type="entry name" value="TPR_2"/>
    <property type="match status" value="1"/>
</dbReference>
<dbReference type="InterPro" id="IPR018253">
    <property type="entry name" value="DnaJ_domain_CS"/>
</dbReference>
<name>A0A8S9Z657_9TREM</name>
<dbReference type="PANTHER" id="PTHR45188:SF2">
    <property type="entry name" value="DNAJ HOMOLOG SUBFAMILY C MEMBER 7"/>
    <property type="match status" value="1"/>
</dbReference>
<dbReference type="AlphaFoldDB" id="A0A8S9Z657"/>
<dbReference type="InterPro" id="IPR013105">
    <property type="entry name" value="TPR_2"/>
</dbReference>
<proteinExistence type="predicted"/>
<gene>
    <name evidence="5" type="ORF">EG68_01676</name>
</gene>
<protein>
    <recommendedName>
        <fullName evidence="4">J domain-containing protein</fullName>
    </recommendedName>
</protein>
<dbReference type="PROSITE" id="PS50005">
    <property type="entry name" value="TPR"/>
    <property type="match status" value="4"/>
</dbReference>
<reference evidence="5" key="1">
    <citation type="submission" date="2019-07" db="EMBL/GenBank/DDBJ databases">
        <title>Annotation for the trematode Paragonimus miyazaki's.</title>
        <authorList>
            <person name="Choi Y.-J."/>
        </authorList>
    </citation>
    <scope>NUCLEOTIDE SEQUENCE</scope>
    <source>
        <strain evidence="5">Japan</strain>
    </source>
</reference>
<keyword evidence="6" id="KW-1185">Reference proteome</keyword>
<evidence type="ECO:0000256" key="3">
    <source>
        <dbReference type="PROSITE-ProRule" id="PRU00339"/>
    </source>
</evidence>
<dbReference type="SUPFAM" id="SSF46565">
    <property type="entry name" value="Chaperone J-domain"/>
    <property type="match status" value="1"/>
</dbReference>
<dbReference type="InterPro" id="IPR036869">
    <property type="entry name" value="J_dom_sf"/>
</dbReference>
<dbReference type="Gene3D" id="1.25.40.10">
    <property type="entry name" value="Tetratricopeptide repeat domain"/>
    <property type="match status" value="1"/>
</dbReference>
<dbReference type="PROSITE" id="PS00636">
    <property type="entry name" value="DNAJ_1"/>
    <property type="match status" value="1"/>
</dbReference>
<dbReference type="Gene3D" id="1.10.287.110">
    <property type="entry name" value="DnaJ domain"/>
    <property type="match status" value="1"/>
</dbReference>
<dbReference type="InterPro" id="IPR011990">
    <property type="entry name" value="TPR-like_helical_dom_sf"/>
</dbReference>
<keyword evidence="1" id="KW-0677">Repeat</keyword>
<feature type="repeat" description="TPR" evidence="3">
    <location>
        <begin position="199"/>
        <end position="232"/>
    </location>
</feature>
<feature type="domain" description="J" evidence="4">
    <location>
        <begin position="370"/>
        <end position="447"/>
    </location>
</feature>
<dbReference type="PROSITE" id="PS50076">
    <property type="entry name" value="DNAJ_2"/>
    <property type="match status" value="1"/>
</dbReference>
<dbReference type="Pfam" id="PF00226">
    <property type="entry name" value="DnaJ"/>
    <property type="match status" value="1"/>
</dbReference>
<dbReference type="CDD" id="cd06257">
    <property type="entry name" value="DnaJ"/>
    <property type="match status" value="1"/>
</dbReference>
<dbReference type="InterPro" id="IPR001623">
    <property type="entry name" value="DnaJ_domain"/>
</dbReference>
<organism evidence="5 6">
    <name type="scientific">Paragonimus skrjabini miyazakii</name>
    <dbReference type="NCBI Taxonomy" id="59628"/>
    <lineage>
        <taxon>Eukaryota</taxon>
        <taxon>Metazoa</taxon>
        <taxon>Spiralia</taxon>
        <taxon>Lophotrochozoa</taxon>
        <taxon>Platyhelminthes</taxon>
        <taxon>Trematoda</taxon>
        <taxon>Digenea</taxon>
        <taxon>Plagiorchiida</taxon>
        <taxon>Troglotremata</taxon>
        <taxon>Troglotrematidae</taxon>
        <taxon>Paragonimus</taxon>
    </lineage>
</organism>
<evidence type="ECO:0000259" key="4">
    <source>
        <dbReference type="PROSITE" id="PS50076"/>
    </source>
</evidence>
<evidence type="ECO:0000256" key="1">
    <source>
        <dbReference type="ARBA" id="ARBA00022737"/>
    </source>
</evidence>
<dbReference type="EMBL" id="JTDE01000528">
    <property type="protein sequence ID" value="KAF7261006.1"/>
    <property type="molecule type" value="Genomic_DNA"/>
</dbReference>
<evidence type="ECO:0000313" key="5">
    <source>
        <dbReference type="EMBL" id="KAF7261006.1"/>
    </source>
</evidence>
<sequence>MLFYFSFSIMADGVPLVESYKASGNSSYQKGAYQDAITWYTKAIDEDAANALLYNNRSAAYLMLNKYSEAFQDASKSVQLNPTNCKALMRYVKCCISLGKIDEARYACTTIRKLEPQNPDLPSQLHQIDLLQQTYHYFEKQLAIPDLRFAYHMITKCIEIAPGSLNYGLKQVDLLIQLKRFTEAKLRVEALLKTNEASPDILYYRGLCLFYLDHLDKAVSHFQHVLRLHPDNLEAQKSFKRAKTLLRLKEEGNRYIHERRFSKADETYTEALTIDPLHDSMNAKLLCNRACARYNLEKYEAALQDCDRAIELDCAYVKAYVRRARCYAALELYDKAVEEWSKVVQMSPTNEHKQGMRAAEQALARSKEIDYYKVLGVKKNASFDEIKQAYKKCALQHHPASALSFTDRHTHADDATKQEQEHKFKEIGEAYSVLSDPQKRQMYDSGVYSSDGPGGSKVQARNLFTQVFPGFSANGSTVHFCFS</sequence>
<dbReference type="OrthoDB" id="765884at2759"/>
<dbReference type="SUPFAM" id="SSF48452">
    <property type="entry name" value="TPR-like"/>
    <property type="match status" value="1"/>
</dbReference>
<comment type="caution">
    <text evidence="5">The sequence shown here is derived from an EMBL/GenBank/DDBJ whole genome shotgun (WGS) entry which is preliminary data.</text>
</comment>
<dbReference type="PANTHER" id="PTHR45188">
    <property type="entry name" value="DNAJ PROTEIN P58IPK HOMOLOG"/>
    <property type="match status" value="1"/>
</dbReference>
<dbReference type="Proteomes" id="UP000822476">
    <property type="component" value="Unassembled WGS sequence"/>
</dbReference>
<keyword evidence="2 3" id="KW-0802">TPR repeat</keyword>
<dbReference type="InterPro" id="IPR019734">
    <property type="entry name" value="TPR_rpt"/>
</dbReference>